<dbReference type="Proteomes" id="UP000321129">
    <property type="component" value="Unassembled WGS sequence"/>
</dbReference>
<sequence length="394" mass="42837">MRVLTFIHSFETGGVERVALRLSHAWVALGIDARLFVGRDEGGLQGDIAIDVPTYIPRPPRWSVAWIETLWMIATLPAHVRQTRPDILFCAGNSYSIVAVALHLILGRTCPPIVMKVSNDLARPDLPRPIRWVYHRWLRLQRSAIAHFVAMAPSEVEAITERFGIAAKQVATIHDPAVTLDEIDAQAGLPASQRGAPTPGSGRRFVTIARLTRQKNLSLMIAAFAQGSGPADRLMIFGEGPQRAKLERLIERLGLRSRVCLAGHVTDPVGRLSAFDCFVSSSDYEGVPAVLIEAMAAGLPIVATRSSVSIDWMLDHGRHGTVVSCHDAAALGAAMHAPLPPGWSAKNARTRARAFALETSAPAYRTLFAQSRRAPTVSAVGDQPLYPIEKALRT</sequence>
<evidence type="ECO:0000256" key="1">
    <source>
        <dbReference type="ARBA" id="ARBA00009481"/>
    </source>
</evidence>
<dbReference type="CDD" id="cd03811">
    <property type="entry name" value="GT4_GT28_WabH-like"/>
    <property type="match status" value="1"/>
</dbReference>
<name>A0A5C6U6W1_9SPHN</name>
<dbReference type="PANTHER" id="PTHR12526">
    <property type="entry name" value="GLYCOSYLTRANSFERASE"/>
    <property type="match status" value="1"/>
</dbReference>
<feature type="domain" description="Glycosyltransferase subfamily 4-like N-terminal" evidence="5">
    <location>
        <begin position="13"/>
        <end position="174"/>
    </location>
</feature>
<keyword evidence="2" id="KW-0328">Glycosyltransferase</keyword>
<protein>
    <submittedName>
        <fullName evidence="6">Glycosyltransferase</fullName>
    </submittedName>
</protein>
<dbReference type="Gene3D" id="3.40.50.2000">
    <property type="entry name" value="Glycogen Phosphorylase B"/>
    <property type="match status" value="2"/>
</dbReference>
<organism evidence="6 7">
    <name type="scientific">Flavisphingopyxis soli</name>
    <dbReference type="NCBI Taxonomy" id="2601267"/>
    <lineage>
        <taxon>Bacteria</taxon>
        <taxon>Pseudomonadati</taxon>
        <taxon>Pseudomonadota</taxon>
        <taxon>Alphaproteobacteria</taxon>
        <taxon>Sphingomonadales</taxon>
        <taxon>Sphingopyxidaceae</taxon>
        <taxon>Flavisphingopyxis</taxon>
    </lineage>
</organism>
<dbReference type="OrthoDB" id="9790710at2"/>
<dbReference type="RefSeq" id="WP_147122610.1">
    <property type="nucleotide sequence ID" value="NZ_VOPY01000002.1"/>
</dbReference>
<dbReference type="InterPro" id="IPR028098">
    <property type="entry name" value="Glyco_trans_4-like_N"/>
</dbReference>
<evidence type="ECO:0000313" key="6">
    <source>
        <dbReference type="EMBL" id="TXC68657.1"/>
    </source>
</evidence>
<keyword evidence="3 6" id="KW-0808">Transferase</keyword>
<comment type="caution">
    <text evidence="6">The sequence shown here is derived from an EMBL/GenBank/DDBJ whole genome shotgun (WGS) entry which is preliminary data.</text>
</comment>
<reference evidence="6 7" key="1">
    <citation type="submission" date="2019-08" db="EMBL/GenBank/DDBJ databases">
        <title>Sphingorhabdus soil sp. nov., isolated from arctic soil.</title>
        <authorList>
            <person name="Liu Y."/>
        </authorList>
    </citation>
    <scope>NUCLEOTIDE SEQUENCE [LARGE SCALE GENOMIC DNA]</scope>
    <source>
        <strain evidence="6 7">D-2Q-5-6</strain>
    </source>
</reference>
<evidence type="ECO:0000259" key="4">
    <source>
        <dbReference type="Pfam" id="PF00534"/>
    </source>
</evidence>
<dbReference type="GO" id="GO:0016757">
    <property type="term" value="F:glycosyltransferase activity"/>
    <property type="evidence" value="ECO:0007669"/>
    <property type="project" value="UniProtKB-KW"/>
</dbReference>
<accession>A0A5C6U6W1</accession>
<gene>
    <name evidence="6" type="ORF">FSZ31_06625</name>
</gene>
<dbReference type="Pfam" id="PF00534">
    <property type="entry name" value="Glycos_transf_1"/>
    <property type="match status" value="1"/>
</dbReference>
<comment type="similarity">
    <text evidence="1">Belongs to the glycosyltransferase group 1 family. Glycosyltransferase 4 subfamily.</text>
</comment>
<evidence type="ECO:0000313" key="7">
    <source>
        <dbReference type="Proteomes" id="UP000321129"/>
    </source>
</evidence>
<evidence type="ECO:0000256" key="2">
    <source>
        <dbReference type="ARBA" id="ARBA00022676"/>
    </source>
</evidence>
<evidence type="ECO:0000259" key="5">
    <source>
        <dbReference type="Pfam" id="PF13439"/>
    </source>
</evidence>
<dbReference type="EMBL" id="VOPY01000002">
    <property type="protein sequence ID" value="TXC68657.1"/>
    <property type="molecule type" value="Genomic_DNA"/>
</dbReference>
<dbReference type="SUPFAM" id="SSF53756">
    <property type="entry name" value="UDP-Glycosyltransferase/glycogen phosphorylase"/>
    <property type="match status" value="1"/>
</dbReference>
<keyword evidence="7" id="KW-1185">Reference proteome</keyword>
<dbReference type="PANTHER" id="PTHR12526:SF640">
    <property type="entry name" value="COLANIC ACID BIOSYNTHESIS GLYCOSYLTRANSFERASE WCAL-RELATED"/>
    <property type="match status" value="1"/>
</dbReference>
<dbReference type="AlphaFoldDB" id="A0A5C6U6W1"/>
<evidence type="ECO:0000256" key="3">
    <source>
        <dbReference type="ARBA" id="ARBA00022679"/>
    </source>
</evidence>
<proteinExistence type="inferred from homology"/>
<dbReference type="InterPro" id="IPR001296">
    <property type="entry name" value="Glyco_trans_1"/>
</dbReference>
<feature type="domain" description="Glycosyl transferase family 1" evidence="4">
    <location>
        <begin position="201"/>
        <end position="335"/>
    </location>
</feature>
<dbReference type="Pfam" id="PF13439">
    <property type="entry name" value="Glyco_transf_4"/>
    <property type="match status" value="1"/>
</dbReference>